<evidence type="ECO:0000259" key="3">
    <source>
        <dbReference type="SMART" id="SM01359"/>
    </source>
</evidence>
<accession>A0ABD0LZG1</accession>
<evidence type="ECO:0000256" key="2">
    <source>
        <dbReference type="ARBA" id="ARBA00022966"/>
    </source>
</evidence>
<keyword evidence="5" id="KW-1185">Reference proteome</keyword>
<dbReference type="InterPro" id="IPR013783">
    <property type="entry name" value="Ig-like_fold"/>
</dbReference>
<dbReference type="InterPro" id="IPR041555">
    <property type="entry name" value="MG3"/>
</dbReference>
<dbReference type="Proteomes" id="UP001519460">
    <property type="component" value="Unassembled WGS sequence"/>
</dbReference>
<feature type="non-terminal residue" evidence="4">
    <location>
        <position position="752"/>
    </location>
</feature>
<dbReference type="InterPro" id="IPR011625">
    <property type="entry name" value="A2M_N_BRD"/>
</dbReference>
<sequence length="752" mass="82391">MRVSGGEVSHYRWEMAAACGDRTCIEALTWVTNKFILNICPPVDREASIDARISVCTTQSRRLGGCHSVEKPAMQLLLCALSVVFFHHCHGSYVALVPTEFHPGWTTHVSVSVSGAGTPTTIVGRIKSTDNTSNADYSQTITISSGETKMLEIAVPENAPDGVYKLHIDGTGGLTIRNSTDIKFNPLNRLTFIQTDKTIYKAGQTIKFRVLSVDKDLIPQRMSYSVELANPKGSKLAIFNTEMPKRQYNYLMTNLKTMLYSVDVFEGQYTLVEFPDLGEWSLTAKTETGDALHTLSFKVDEYVLPKAEVTAVPTPGYLISGSTNTDVKLDLTAKYTYGKGLMGDYVITIEGSGTTYTGSITDSSGMKSITLPLAAEMDRIGRGGTISMKVEVTDETERTYETKASVRIESQPVKITIDESKSELVYRTGMGLHIVAKITDPDDKPLDPTLLGKYSEVSLSLTDNTNAENSESQRFTLATGQTEVVWDVPAIASTAEQLTLKADLLDSTYSSGSTYVKKFRTLGDKSLRIQSPFETLEVGKQFRFSVQTSGMNDFSSIFYLVVSRGNIQASGSVVAGQETVLTVSTDMCPKGRLLVYGITSVTSDMTPEVIADSRELKLTHCQDKTVSPTLARNTQRTGTNATINIAVSWADSTKNQPVGSHDVYMLGVDKSILLLEGDNDIKPAAVEEELEQFNLPEIQNNPSWRMRRSIAPWPQTNSPSTGQLLQETGVELMTDLNVSVPLPVVHRPLLRG</sequence>
<dbReference type="AlphaFoldDB" id="A0ABD0LZG1"/>
<dbReference type="Gene3D" id="2.60.40.1930">
    <property type="match status" value="3"/>
</dbReference>
<comment type="caution">
    <text evidence="4">The sequence shown here is derived from an EMBL/GenBank/DDBJ whole genome shotgun (WGS) entry which is preliminary data.</text>
</comment>
<dbReference type="InterPro" id="IPR002890">
    <property type="entry name" value="MG2"/>
</dbReference>
<dbReference type="Gene3D" id="2.60.40.10">
    <property type="entry name" value="Immunoglobulins"/>
    <property type="match status" value="1"/>
</dbReference>
<dbReference type="PANTHER" id="PTHR11412">
    <property type="entry name" value="MACROGLOBULIN / COMPLEMENT"/>
    <property type="match status" value="1"/>
</dbReference>
<dbReference type="SMART" id="SM01359">
    <property type="entry name" value="A2M_N_2"/>
    <property type="match status" value="1"/>
</dbReference>
<keyword evidence="1" id="KW-0732">Signal</keyword>
<dbReference type="PANTHER" id="PTHR11412:SF136">
    <property type="entry name" value="CD109 ANTIGEN"/>
    <property type="match status" value="1"/>
</dbReference>
<evidence type="ECO:0000256" key="1">
    <source>
        <dbReference type="ARBA" id="ARBA00022729"/>
    </source>
</evidence>
<dbReference type="InterPro" id="IPR050473">
    <property type="entry name" value="A2M/Complement_sys"/>
</dbReference>
<dbReference type="Gene3D" id="6.20.50.160">
    <property type="match status" value="1"/>
</dbReference>
<evidence type="ECO:0000313" key="5">
    <source>
        <dbReference type="Proteomes" id="UP001519460"/>
    </source>
</evidence>
<proteinExistence type="predicted"/>
<dbReference type="Pfam" id="PF07703">
    <property type="entry name" value="A2M_BRD"/>
    <property type="match status" value="1"/>
</dbReference>
<protein>
    <recommendedName>
        <fullName evidence="3">Alpha-2-macroglobulin bait region domain-containing protein</fullName>
    </recommendedName>
</protein>
<dbReference type="Pfam" id="PF01835">
    <property type="entry name" value="MG2"/>
    <property type="match status" value="1"/>
</dbReference>
<organism evidence="4 5">
    <name type="scientific">Batillaria attramentaria</name>
    <dbReference type="NCBI Taxonomy" id="370345"/>
    <lineage>
        <taxon>Eukaryota</taxon>
        <taxon>Metazoa</taxon>
        <taxon>Spiralia</taxon>
        <taxon>Lophotrochozoa</taxon>
        <taxon>Mollusca</taxon>
        <taxon>Gastropoda</taxon>
        <taxon>Caenogastropoda</taxon>
        <taxon>Sorbeoconcha</taxon>
        <taxon>Cerithioidea</taxon>
        <taxon>Batillariidae</taxon>
        <taxon>Batillaria</taxon>
    </lineage>
</organism>
<dbReference type="EMBL" id="JACVVK020000014">
    <property type="protein sequence ID" value="KAK7504615.1"/>
    <property type="molecule type" value="Genomic_DNA"/>
</dbReference>
<feature type="domain" description="Alpha-2-macroglobulin bait region" evidence="3">
    <location>
        <begin position="527"/>
        <end position="675"/>
    </location>
</feature>
<evidence type="ECO:0000313" key="4">
    <source>
        <dbReference type="EMBL" id="KAK7504615.1"/>
    </source>
</evidence>
<reference evidence="4 5" key="1">
    <citation type="journal article" date="2023" name="Sci. Data">
        <title>Genome assembly of the Korean intertidal mud-creeper Batillaria attramentaria.</title>
        <authorList>
            <person name="Patra A.K."/>
            <person name="Ho P.T."/>
            <person name="Jun S."/>
            <person name="Lee S.J."/>
            <person name="Kim Y."/>
            <person name="Won Y.J."/>
        </authorList>
    </citation>
    <scope>NUCLEOTIDE SEQUENCE [LARGE SCALE GENOMIC DNA]</scope>
    <source>
        <strain evidence="4">Wonlab-2016</strain>
    </source>
</reference>
<gene>
    <name evidence="4" type="ORF">BaRGS_00004101</name>
</gene>
<dbReference type="Pfam" id="PF17791">
    <property type="entry name" value="MG3"/>
    <property type="match status" value="1"/>
</dbReference>
<name>A0ABD0LZG1_9CAEN</name>
<keyword evidence="2" id="KW-0882">Thioester bond</keyword>
<dbReference type="Gene3D" id="2.60.40.1940">
    <property type="match status" value="1"/>
</dbReference>